<evidence type="ECO:0000313" key="1">
    <source>
        <dbReference type="EMBL" id="BAK54648.1"/>
    </source>
</evidence>
<evidence type="ECO:0000313" key="2">
    <source>
        <dbReference type="Proteomes" id="UP000001015"/>
    </source>
</evidence>
<dbReference type="RefSeq" id="WP_052846634.1">
    <property type="nucleotide sequence ID" value="NC_003106.2"/>
</dbReference>
<dbReference type="PATRIC" id="fig|273063.9.peg.1962"/>
<dbReference type="KEGG" id="sto:STK_17197"/>
<keyword evidence="2" id="KW-1185">Reference proteome</keyword>
<dbReference type="STRING" id="273063.STK_17197"/>
<dbReference type="OrthoDB" id="44232at2157"/>
<name>F9VNK2_SULTO</name>
<dbReference type="GeneID" id="25400346"/>
<protein>
    <submittedName>
        <fullName evidence="1">Uncharacterized protein</fullName>
    </submittedName>
</protein>
<proteinExistence type="predicted"/>
<dbReference type="Proteomes" id="UP000001015">
    <property type="component" value="Chromosome"/>
</dbReference>
<organism evidence="1 2">
    <name type="scientific">Sulfurisphaera tokodaii (strain DSM 16993 / JCM 10545 / NBRC 100140 / 7)</name>
    <name type="common">Sulfolobus tokodaii</name>
    <dbReference type="NCBI Taxonomy" id="273063"/>
    <lineage>
        <taxon>Archaea</taxon>
        <taxon>Thermoproteota</taxon>
        <taxon>Thermoprotei</taxon>
        <taxon>Sulfolobales</taxon>
        <taxon>Sulfolobaceae</taxon>
        <taxon>Sulfurisphaera</taxon>
    </lineage>
</organism>
<sequence>MLICRGRLNISGLGKQQFVVYYIALGQYPSVGYIQPVILFTVNETFWELEWIVQAYAPGETTPEYNKVGLIAYGQGSSVQLNDLFNLTIKATLNSQGEITQAYVYIANAKTGQVYFSNTISLSQPIPDKKVFFEVEDPYNSEYQVPYPFPIIPSSNYVFVDAFASNSTFATSGLPFWNDIEFVMGSPYAFANVTPTFGLGTQGVQYYW</sequence>
<dbReference type="EMBL" id="BA000023">
    <property type="protein sequence ID" value="BAK54648.1"/>
    <property type="molecule type" value="Genomic_DNA"/>
</dbReference>
<reference evidence="2" key="1">
    <citation type="journal article" date="2001" name="DNA Res.">
        <title>Complete genome sequence of an aerobic thermoacidophilic Crenarchaeon, Sulfolobus tokodaii strain7.</title>
        <authorList>
            <person name="Kawarabayasi Y."/>
            <person name="Hino Y."/>
            <person name="Horikawa H."/>
            <person name="Jin-no K."/>
            <person name="Takahashi M."/>
            <person name="Sekine M."/>
            <person name="Baba S."/>
            <person name="Ankai A."/>
            <person name="Kosugi H."/>
            <person name="Hosoyama A."/>
            <person name="Fukui S."/>
            <person name="Nagai Y."/>
            <person name="Nishijima K."/>
            <person name="Otsuka R."/>
            <person name="Nakazawa H."/>
            <person name="Takamiya M."/>
            <person name="Kato Y."/>
            <person name="Yoshizawa T."/>
            <person name="Tanaka T."/>
            <person name="Kudoh Y."/>
            <person name="Yamazaki J."/>
            <person name="Kushida N."/>
            <person name="Oguchi A."/>
            <person name="Aoki K."/>
            <person name="Masuda S."/>
            <person name="Yanagii M."/>
            <person name="Nishimura M."/>
            <person name="Yamagishi A."/>
            <person name="Oshima T."/>
            <person name="Kikuchi H."/>
        </authorList>
    </citation>
    <scope>NUCLEOTIDE SEQUENCE [LARGE SCALE GENOMIC DNA]</scope>
    <source>
        <strain evidence="2">DSM 16993 / JCM 10545 / NBRC 100140 / 7</strain>
    </source>
</reference>
<dbReference type="AlphaFoldDB" id="F9VNK2"/>
<gene>
    <name evidence="1" type="ordered locus">STK_17197</name>
</gene>
<accession>F9VNK2</accession>